<evidence type="ECO:0000256" key="3">
    <source>
        <dbReference type="SAM" id="MobiDB-lite"/>
    </source>
</evidence>
<protein>
    <submittedName>
        <fullName evidence="5">Spore germination protein</fullName>
    </submittedName>
</protein>
<feature type="transmembrane region" description="Helical" evidence="4">
    <location>
        <begin position="403"/>
        <end position="422"/>
    </location>
</feature>
<feature type="transmembrane region" description="Helical" evidence="4">
    <location>
        <begin position="434"/>
        <end position="457"/>
    </location>
</feature>
<dbReference type="PIRSF" id="PIRSF005690">
    <property type="entry name" value="GerBA"/>
    <property type="match status" value="1"/>
</dbReference>
<comment type="similarity">
    <text evidence="1">Belongs to the GerABKA family.</text>
</comment>
<dbReference type="OrthoDB" id="1726708at2"/>
<evidence type="ECO:0000256" key="4">
    <source>
        <dbReference type="SAM" id="Phobius"/>
    </source>
</evidence>
<dbReference type="InterPro" id="IPR050768">
    <property type="entry name" value="UPF0353/GerABKA_families"/>
</dbReference>
<reference evidence="5 6" key="1">
    <citation type="submission" date="2017-07" db="EMBL/GenBank/DDBJ databases">
        <title>Genome sequencing and assembly of Paenibacillus rigui.</title>
        <authorList>
            <person name="Mayilraj S."/>
        </authorList>
    </citation>
    <scope>NUCLEOTIDE SEQUENCE [LARGE SCALE GENOMIC DNA]</scope>
    <source>
        <strain evidence="5 6">JCM 16352</strain>
    </source>
</reference>
<keyword evidence="6" id="KW-1185">Reference proteome</keyword>
<dbReference type="PANTHER" id="PTHR22550">
    <property type="entry name" value="SPORE GERMINATION PROTEIN"/>
    <property type="match status" value="1"/>
</dbReference>
<evidence type="ECO:0000256" key="2">
    <source>
        <dbReference type="ARBA" id="ARBA00023136"/>
    </source>
</evidence>
<name>A0A229UTR2_9BACL</name>
<comment type="caution">
    <text evidence="5">The sequence shown here is derived from an EMBL/GenBank/DDBJ whole genome shotgun (WGS) entry which is preliminary data.</text>
</comment>
<dbReference type="Pfam" id="PF03323">
    <property type="entry name" value="GerA"/>
    <property type="match status" value="1"/>
</dbReference>
<gene>
    <name evidence="5" type="ORF">CF651_08660</name>
</gene>
<sequence length="510" mass="56471">MFKFPSLLRLLQRGRQQPDQPHKALPASGVEQSSNELHEQPEDGSTSLQNILSQFEDCSDLSHVSLHGDGLHLVYFSHLIQKEVWDRQVLTTLRETPPEQLAALMSQAPFTSADGSKDIVLAILDGGTAIFYQDRVHLAFVTGGETRAVNQSETESVITGPHDAFVETAETNLSLIRRRVKSSHLKVVKLTVGEVSKNTVYILYIKDIANMHFVHTMIERIQSIEVDAVYDGNMLTQYFDDQPNSVFPQFLTTERTDSAASKLIGGRVLCLVDGSPTIISAPAAFLEFFSSPDDYYQRWMLGTATRLLRLVAFLITIIFTAFYVSVTTYHYEMIPETLIITLTESRSRVPFPPLYEALLMEITIELLREAGARLPTKIGQTIGIVGGIVIGQAAVQAGLTSNILIIAVASSAIASFVVPSYVMSASIRLVRFGLIVLAGIWGNFGLILGVTALTIHISGITSLGSSYLIPIAPMKWNDWRDVLIRAPLWMIKDRPSQPQSPNQVKNKMRK</sequence>
<keyword evidence="4" id="KW-1133">Transmembrane helix</keyword>
<feature type="transmembrane region" description="Helical" evidence="4">
    <location>
        <begin position="307"/>
        <end position="326"/>
    </location>
</feature>
<accession>A0A229UTR2</accession>
<dbReference type="InterPro" id="IPR004995">
    <property type="entry name" value="Spore_Ger"/>
</dbReference>
<evidence type="ECO:0000256" key="1">
    <source>
        <dbReference type="ARBA" id="ARBA00005278"/>
    </source>
</evidence>
<evidence type="ECO:0000313" key="5">
    <source>
        <dbReference type="EMBL" id="OXM86906.1"/>
    </source>
</evidence>
<dbReference type="GO" id="GO:0009847">
    <property type="term" value="P:spore germination"/>
    <property type="evidence" value="ECO:0007669"/>
    <property type="project" value="InterPro"/>
</dbReference>
<keyword evidence="4" id="KW-0812">Transmembrane</keyword>
<dbReference type="AlphaFoldDB" id="A0A229UTR2"/>
<keyword evidence="2 4" id="KW-0472">Membrane</keyword>
<proteinExistence type="inferred from homology"/>
<feature type="region of interest" description="Disordered" evidence="3">
    <location>
        <begin position="14"/>
        <end position="45"/>
    </location>
</feature>
<organism evidence="5 6">
    <name type="scientific">Paenibacillus rigui</name>
    <dbReference type="NCBI Taxonomy" id="554312"/>
    <lineage>
        <taxon>Bacteria</taxon>
        <taxon>Bacillati</taxon>
        <taxon>Bacillota</taxon>
        <taxon>Bacilli</taxon>
        <taxon>Bacillales</taxon>
        <taxon>Paenibacillaceae</taxon>
        <taxon>Paenibacillus</taxon>
    </lineage>
</organism>
<dbReference type="PANTHER" id="PTHR22550:SF5">
    <property type="entry name" value="LEUCINE ZIPPER PROTEIN 4"/>
    <property type="match status" value="1"/>
</dbReference>
<dbReference type="EMBL" id="NMQW01000012">
    <property type="protein sequence ID" value="OXM86906.1"/>
    <property type="molecule type" value="Genomic_DNA"/>
</dbReference>
<dbReference type="GO" id="GO:0016020">
    <property type="term" value="C:membrane"/>
    <property type="evidence" value="ECO:0007669"/>
    <property type="project" value="InterPro"/>
</dbReference>
<evidence type="ECO:0000313" key="6">
    <source>
        <dbReference type="Proteomes" id="UP000215509"/>
    </source>
</evidence>
<dbReference type="Proteomes" id="UP000215509">
    <property type="component" value="Unassembled WGS sequence"/>
</dbReference>
<dbReference type="RefSeq" id="WP_094014455.1">
    <property type="nucleotide sequence ID" value="NZ_NMQW01000012.1"/>
</dbReference>